<dbReference type="GeneID" id="41591533"/>
<dbReference type="PANTHER" id="PTHR40730">
    <property type="entry name" value="TRANSCRIPTIONAL REGULATOR PROTEIN-LIKE PROTEIN"/>
    <property type="match status" value="1"/>
</dbReference>
<keyword evidence="2" id="KW-1185">Reference proteome</keyword>
<dbReference type="EMBL" id="CP020477">
    <property type="protein sequence ID" value="ARM76559.1"/>
    <property type="molecule type" value="Genomic_DNA"/>
</dbReference>
<proteinExistence type="predicted"/>
<dbReference type="RefSeq" id="WP_148692349.1">
    <property type="nucleotide sequence ID" value="NZ_CP020477.1"/>
</dbReference>
<dbReference type="STRING" id="282676.B6F84_11370"/>
<dbReference type="KEGG" id="aman:B6F84_11370"/>
<name>A0A1W6K229_9CREN</name>
<reference evidence="1 2" key="1">
    <citation type="submission" date="2017-03" db="EMBL/GenBank/DDBJ databases">
        <title>Sulfur activation and transportation mechanism of thermophilic Archaea Acidianus manzaensis YN-25.</title>
        <authorList>
            <person name="Ma Y."/>
            <person name="Yang Y."/>
            <person name="Xia J."/>
        </authorList>
    </citation>
    <scope>NUCLEOTIDE SEQUENCE [LARGE SCALE GENOMIC DNA]</scope>
    <source>
        <strain evidence="1 2">YN-25</strain>
    </source>
</reference>
<accession>A0A1W6K229</accession>
<dbReference type="PANTHER" id="PTHR40730:SF3">
    <property type="entry name" value="HTH CRO_C1-TYPE DOMAIN-CONTAINING PROTEIN"/>
    <property type="match status" value="1"/>
</dbReference>
<gene>
    <name evidence="1" type="ORF">B6F84_11370</name>
</gene>
<dbReference type="AlphaFoldDB" id="A0A1W6K229"/>
<dbReference type="OrthoDB" id="42697at2157"/>
<sequence>MSITPPCEISVKEILPAVRSIIATKLVKEKGLPIYEAAKLMGVTPAAVKNYMDKKRGNASRNLIERDKRIMDMISDLVEKVYSGNNLDLSTYYCLLCAEGKKALKRNGIEIPTCIYETSAVIKQ</sequence>
<dbReference type="Proteomes" id="UP000193404">
    <property type="component" value="Chromosome"/>
</dbReference>
<evidence type="ECO:0000313" key="1">
    <source>
        <dbReference type="EMBL" id="ARM76559.1"/>
    </source>
</evidence>
<evidence type="ECO:0000313" key="2">
    <source>
        <dbReference type="Proteomes" id="UP000193404"/>
    </source>
</evidence>
<organism evidence="1 2">
    <name type="scientific">Acidianus manzaensis</name>
    <dbReference type="NCBI Taxonomy" id="282676"/>
    <lineage>
        <taxon>Archaea</taxon>
        <taxon>Thermoproteota</taxon>
        <taxon>Thermoprotei</taxon>
        <taxon>Sulfolobales</taxon>
        <taxon>Sulfolobaceae</taxon>
        <taxon>Acidianus</taxon>
    </lineage>
</organism>
<protein>
    <submittedName>
        <fullName evidence="1">Transcriptional regulator</fullName>
    </submittedName>
</protein>